<sequence>MSIPSLITVAPTEDLFEGRRTDLDAINTFAGISNRVVCISGVAGIGKTALLKQFFNTAIRRLNIMGQPHYQHALWLENDFKVLMNSWHLSSVHDVLDKLLQMGGNKLLCMDNAPQDPAQLAYLTEYKWTVIVTSRERIRETIPYELQELSIDDAIRIFALYNGMDPDALNIYETEMISDITCRLLQHTLALEITGKCAGEKGWSLQEINQVLKENGLNIPRLADISRQLTDAKVKTIYEKLAAIFSVGAEMAFCTK</sequence>
<dbReference type="Gene3D" id="3.40.50.300">
    <property type="entry name" value="P-loop containing nucleotide triphosphate hydrolases"/>
    <property type="match status" value="1"/>
</dbReference>
<comment type="caution">
    <text evidence="1">The sequence shown here is derived from an EMBL/GenBank/DDBJ whole genome shotgun (WGS) entry which is preliminary data.</text>
</comment>
<dbReference type="Proteomes" id="UP000261174">
    <property type="component" value="Unassembled WGS sequence"/>
</dbReference>
<dbReference type="EMBL" id="QTJV01000008">
    <property type="protein sequence ID" value="RFM32915.1"/>
    <property type="molecule type" value="Genomic_DNA"/>
</dbReference>
<keyword evidence="2" id="KW-1185">Reference proteome</keyword>
<protein>
    <submittedName>
        <fullName evidence="1">ATP-binding protein</fullName>
    </submittedName>
</protein>
<organism evidence="1 2">
    <name type="scientific">Chitinophaga silvisoli</name>
    <dbReference type="NCBI Taxonomy" id="2291814"/>
    <lineage>
        <taxon>Bacteria</taxon>
        <taxon>Pseudomonadati</taxon>
        <taxon>Bacteroidota</taxon>
        <taxon>Chitinophagia</taxon>
        <taxon>Chitinophagales</taxon>
        <taxon>Chitinophagaceae</taxon>
        <taxon>Chitinophaga</taxon>
    </lineage>
</organism>
<dbReference type="AlphaFoldDB" id="A0A3E1NYE2"/>
<proteinExistence type="predicted"/>
<reference evidence="1 2" key="1">
    <citation type="submission" date="2018-08" db="EMBL/GenBank/DDBJ databases">
        <title>Chitinophaga sp. K20C18050901, a novel bacterium isolated from forest soil.</title>
        <authorList>
            <person name="Wang C."/>
        </authorList>
    </citation>
    <scope>NUCLEOTIDE SEQUENCE [LARGE SCALE GENOMIC DNA]</scope>
    <source>
        <strain evidence="1 2">K20C18050901</strain>
    </source>
</reference>
<dbReference type="GO" id="GO:0005524">
    <property type="term" value="F:ATP binding"/>
    <property type="evidence" value="ECO:0007669"/>
    <property type="project" value="UniProtKB-KW"/>
</dbReference>
<gene>
    <name evidence="1" type="ORF">DXN04_20960</name>
</gene>
<dbReference type="InterPro" id="IPR027417">
    <property type="entry name" value="P-loop_NTPase"/>
</dbReference>
<dbReference type="RefSeq" id="WP_116855351.1">
    <property type="nucleotide sequence ID" value="NZ_QTJV01000008.1"/>
</dbReference>
<evidence type="ECO:0000313" key="1">
    <source>
        <dbReference type="EMBL" id="RFM32915.1"/>
    </source>
</evidence>
<accession>A0A3E1NYE2</accession>
<keyword evidence="1" id="KW-0547">Nucleotide-binding</keyword>
<name>A0A3E1NYE2_9BACT</name>
<dbReference type="OrthoDB" id="642192at2"/>
<evidence type="ECO:0000313" key="2">
    <source>
        <dbReference type="Proteomes" id="UP000261174"/>
    </source>
</evidence>
<dbReference type="SUPFAM" id="SSF52540">
    <property type="entry name" value="P-loop containing nucleoside triphosphate hydrolases"/>
    <property type="match status" value="1"/>
</dbReference>
<keyword evidence="1" id="KW-0067">ATP-binding</keyword>